<evidence type="ECO:0000256" key="1">
    <source>
        <dbReference type="ARBA" id="ARBA00001974"/>
    </source>
</evidence>
<name>A0A7H1BDJ6_9ACTN</name>
<dbReference type="PANTHER" id="PTHR43400">
    <property type="entry name" value="FUMARATE REDUCTASE"/>
    <property type="match status" value="1"/>
</dbReference>
<sequence length="524" mass="55009">MSAQTPQTTSWDETVDVLVVGSGGAALTGAYSAAAQGLDTLVVEKTEYFGGTTAYAGACLWLPGNQAQARAGVEDSADLARAYFRSLVGDATPHELQDAYLDGAGPLVEFLERDELIDFEYRPFPDYYPGPGRFDAGRGVFPVPLERPEGSAELLDAVRPPAYAERLRLPAPEGPLEDGRALIGRLLLALHGAGGRAERHTALTALVQDDTGRVTGAEVRTASGGTRRIEARRGVLLAAGGYERASDLRRTWGNGPGADWTMGPAGGGTGDALRAATGLGATATMLDESWWCPSVLFPDGSAAFALGFRAGVFVDARGRRFANECLSYDRMGRAMMAAGAGDRPDRPVWWVWDAAHGEEPPGIVLVPTDRESFEQAGVWRTADTIEGIAAEIGVPADALAATVKTFNGYAAEGHDPEFGRGDDPYDRFFTDPESTVPNPCLLPLERGPFHAVRIVLGDLGTKGGLGTDVHARVLRGDGSVIEGLYAAGNTAANVTGPVYPGPGAPIGTGMVFGHRAATHMASGT</sequence>
<feature type="domain" description="FAD-dependent oxidoreductase 2 FAD-binding" evidence="5">
    <location>
        <begin position="16"/>
        <end position="505"/>
    </location>
</feature>
<dbReference type="Gene3D" id="3.50.50.60">
    <property type="entry name" value="FAD/NAD(P)-binding domain"/>
    <property type="match status" value="1"/>
</dbReference>
<keyword evidence="7" id="KW-1185">Reference proteome</keyword>
<comment type="cofactor">
    <cofactor evidence="1">
        <name>FAD</name>
        <dbReference type="ChEBI" id="CHEBI:57692"/>
    </cofactor>
</comment>
<evidence type="ECO:0000256" key="3">
    <source>
        <dbReference type="ARBA" id="ARBA00022827"/>
    </source>
</evidence>
<keyword evidence="3" id="KW-0274">FAD</keyword>
<dbReference type="RefSeq" id="WP_188339481.1">
    <property type="nucleotide sequence ID" value="NZ_CP061281.1"/>
</dbReference>
<evidence type="ECO:0000259" key="5">
    <source>
        <dbReference type="Pfam" id="PF00890"/>
    </source>
</evidence>
<dbReference type="InterPro" id="IPR036188">
    <property type="entry name" value="FAD/NAD-bd_sf"/>
</dbReference>
<keyword evidence="4" id="KW-0560">Oxidoreductase</keyword>
<proteinExistence type="predicted"/>
<reference evidence="6 7" key="1">
    <citation type="submission" date="2020-09" db="EMBL/GenBank/DDBJ databases">
        <title>A novel species.</title>
        <authorList>
            <person name="Gao J."/>
        </authorList>
    </citation>
    <scope>NUCLEOTIDE SEQUENCE [LARGE SCALE GENOMIC DNA]</scope>
    <source>
        <strain evidence="6 7">CRXT-Y-14</strain>
    </source>
</reference>
<dbReference type="Proteomes" id="UP000516428">
    <property type="component" value="Chromosome"/>
</dbReference>
<dbReference type="InterPro" id="IPR050315">
    <property type="entry name" value="FAD-oxidoreductase_2"/>
</dbReference>
<accession>A0A7H1BDJ6</accession>
<dbReference type="AlphaFoldDB" id="A0A7H1BDJ6"/>
<evidence type="ECO:0000313" key="7">
    <source>
        <dbReference type="Proteomes" id="UP000516428"/>
    </source>
</evidence>
<dbReference type="SUPFAM" id="SSF56425">
    <property type="entry name" value="Succinate dehydrogenase/fumarate reductase flavoprotein, catalytic domain"/>
    <property type="match status" value="1"/>
</dbReference>
<dbReference type="SUPFAM" id="SSF51905">
    <property type="entry name" value="FAD/NAD(P)-binding domain"/>
    <property type="match status" value="1"/>
</dbReference>
<dbReference type="InterPro" id="IPR003953">
    <property type="entry name" value="FAD-dep_OxRdtase_2_FAD-bd"/>
</dbReference>
<dbReference type="Pfam" id="PF00890">
    <property type="entry name" value="FAD_binding_2"/>
    <property type="match status" value="1"/>
</dbReference>
<dbReference type="GO" id="GO:0008202">
    <property type="term" value="P:steroid metabolic process"/>
    <property type="evidence" value="ECO:0007669"/>
    <property type="project" value="UniProtKB-ARBA"/>
</dbReference>
<dbReference type="PANTHER" id="PTHR43400:SF10">
    <property type="entry name" value="3-OXOSTEROID 1-DEHYDROGENASE"/>
    <property type="match status" value="1"/>
</dbReference>
<keyword evidence="2" id="KW-0285">Flavoprotein</keyword>
<dbReference type="Gene3D" id="3.90.700.10">
    <property type="entry name" value="Succinate dehydrogenase/fumarate reductase flavoprotein, catalytic domain"/>
    <property type="match status" value="1"/>
</dbReference>
<protein>
    <submittedName>
        <fullName evidence="6">FAD-binding protein</fullName>
    </submittedName>
</protein>
<gene>
    <name evidence="6" type="ORF">IAG42_26580</name>
</gene>
<dbReference type="GO" id="GO:0033765">
    <property type="term" value="F:steroid dehydrogenase activity, acting on the CH-CH group of donors"/>
    <property type="evidence" value="ECO:0007669"/>
    <property type="project" value="UniProtKB-ARBA"/>
</dbReference>
<evidence type="ECO:0000256" key="4">
    <source>
        <dbReference type="ARBA" id="ARBA00023002"/>
    </source>
</evidence>
<evidence type="ECO:0000313" key="6">
    <source>
        <dbReference type="EMBL" id="QNS06801.1"/>
    </source>
</evidence>
<dbReference type="InterPro" id="IPR027477">
    <property type="entry name" value="Succ_DH/fumarate_Rdtase_cat_sf"/>
</dbReference>
<dbReference type="KEGG" id="sxn:IAG42_26580"/>
<dbReference type="EMBL" id="CP061281">
    <property type="protein sequence ID" value="QNS06801.1"/>
    <property type="molecule type" value="Genomic_DNA"/>
</dbReference>
<evidence type="ECO:0000256" key="2">
    <source>
        <dbReference type="ARBA" id="ARBA00022630"/>
    </source>
</evidence>
<organism evidence="6 7">
    <name type="scientific">Streptomyces xanthii</name>
    <dbReference type="NCBI Taxonomy" id="2768069"/>
    <lineage>
        <taxon>Bacteria</taxon>
        <taxon>Bacillati</taxon>
        <taxon>Actinomycetota</taxon>
        <taxon>Actinomycetes</taxon>
        <taxon>Kitasatosporales</taxon>
        <taxon>Streptomycetaceae</taxon>
        <taxon>Streptomyces</taxon>
    </lineage>
</organism>